<feature type="non-terminal residue" evidence="10">
    <location>
        <position position="1"/>
    </location>
</feature>
<dbReference type="InterPro" id="IPR024079">
    <property type="entry name" value="MetalloPept_cat_dom_sf"/>
</dbReference>
<dbReference type="SUPFAM" id="SSF55486">
    <property type="entry name" value="Metalloproteases ('zincins'), catalytic domain"/>
    <property type="match status" value="1"/>
</dbReference>
<dbReference type="InterPro" id="IPR008753">
    <property type="entry name" value="Peptidase_M13_N"/>
</dbReference>
<dbReference type="OrthoDB" id="6475849at2759"/>
<dbReference type="PROSITE" id="PS51885">
    <property type="entry name" value="NEPRILYSIN"/>
    <property type="match status" value="1"/>
</dbReference>
<dbReference type="Pfam" id="PF05649">
    <property type="entry name" value="Peptidase_M13_N"/>
    <property type="match status" value="1"/>
</dbReference>
<organism evidence="10 11">
    <name type="scientific">Clarias magur</name>
    <name type="common">Asian catfish</name>
    <name type="synonym">Macropteronotus magur</name>
    <dbReference type="NCBI Taxonomy" id="1594786"/>
    <lineage>
        <taxon>Eukaryota</taxon>
        <taxon>Metazoa</taxon>
        <taxon>Chordata</taxon>
        <taxon>Craniata</taxon>
        <taxon>Vertebrata</taxon>
        <taxon>Euteleostomi</taxon>
        <taxon>Actinopterygii</taxon>
        <taxon>Neopterygii</taxon>
        <taxon>Teleostei</taxon>
        <taxon>Ostariophysi</taxon>
        <taxon>Siluriformes</taxon>
        <taxon>Clariidae</taxon>
        <taxon>Clarias</taxon>
    </lineage>
</organism>
<evidence type="ECO:0000259" key="9">
    <source>
        <dbReference type="Pfam" id="PF05649"/>
    </source>
</evidence>
<evidence type="ECO:0000256" key="5">
    <source>
        <dbReference type="ARBA" id="ARBA00022833"/>
    </source>
</evidence>
<dbReference type="PANTHER" id="PTHR11733:SF133">
    <property type="entry name" value="PHOSPHATE-REGULATING NEUTRAL ENDOPEPTIDASE PHEX"/>
    <property type="match status" value="1"/>
</dbReference>
<evidence type="ECO:0000256" key="6">
    <source>
        <dbReference type="ARBA" id="ARBA00023049"/>
    </source>
</evidence>
<dbReference type="Gene3D" id="3.40.390.10">
    <property type="entry name" value="Collagenase (Catalytic Domain)"/>
    <property type="match status" value="1"/>
</dbReference>
<accession>A0A8J4UEK3</accession>
<gene>
    <name evidence="10" type="primary">phex</name>
    <name evidence="10" type="ORF">DAT39_003781</name>
</gene>
<reference evidence="10" key="1">
    <citation type="submission" date="2020-07" db="EMBL/GenBank/DDBJ databases">
        <title>Clarias magur genome sequencing, assembly and annotation.</title>
        <authorList>
            <person name="Kushwaha B."/>
            <person name="Kumar R."/>
            <person name="Das P."/>
            <person name="Joshi C.G."/>
            <person name="Kumar D."/>
            <person name="Nagpure N.S."/>
            <person name="Pandey M."/>
            <person name="Agarwal S."/>
            <person name="Srivastava S."/>
            <person name="Singh M."/>
            <person name="Sahoo L."/>
            <person name="Jayasankar P."/>
            <person name="Meher P.K."/>
            <person name="Koringa P.G."/>
            <person name="Iquebal M.A."/>
            <person name="Das S.P."/>
            <person name="Bit A."/>
            <person name="Patnaik S."/>
            <person name="Patel N."/>
            <person name="Shah T.M."/>
            <person name="Hinsu A."/>
            <person name="Jena J.K."/>
        </authorList>
    </citation>
    <scope>NUCLEOTIDE SEQUENCE</scope>
    <source>
        <strain evidence="10">CIFAMagur01</strain>
        <tissue evidence="10">Testis</tissue>
    </source>
</reference>
<comment type="caution">
    <text evidence="10">The sequence shown here is derived from an EMBL/GenBank/DDBJ whole genome shotgun (WGS) entry which is preliminary data.</text>
</comment>
<sequence length="100" mass="11298">SQKSTSEEFCLTPECIEAAGSILSKLDTSVDPCDDFYQYACGGWLRDHPIPEDSSSYGIYPWLRQNVDLKLKELLEQPTAKGDIEAVKKAKMLYRSCMNE</sequence>
<evidence type="ECO:0000256" key="8">
    <source>
        <dbReference type="ARBA" id="ARBA00023180"/>
    </source>
</evidence>
<evidence type="ECO:0000313" key="11">
    <source>
        <dbReference type="Proteomes" id="UP000727407"/>
    </source>
</evidence>
<dbReference type="GO" id="GO:0016485">
    <property type="term" value="P:protein processing"/>
    <property type="evidence" value="ECO:0007669"/>
    <property type="project" value="TreeGrafter"/>
</dbReference>
<keyword evidence="5" id="KW-0862">Zinc</keyword>
<dbReference type="AlphaFoldDB" id="A0A8J4UEK3"/>
<keyword evidence="7" id="KW-1015">Disulfide bond</keyword>
<protein>
    <submittedName>
        <fullName evidence="10">Phosphate-regulating neutral endopeptidase</fullName>
    </submittedName>
</protein>
<keyword evidence="11" id="KW-1185">Reference proteome</keyword>
<evidence type="ECO:0000313" key="10">
    <source>
        <dbReference type="EMBL" id="KAF5906458.1"/>
    </source>
</evidence>
<dbReference type="InterPro" id="IPR000718">
    <property type="entry name" value="Peptidase_M13"/>
</dbReference>
<keyword evidence="4" id="KW-0378">Hydrolase</keyword>
<dbReference type="EMBL" id="QNUK01000032">
    <property type="protein sequence ID" value="KAF5906458.1"/>
    <property type="molecule type" value="Genomic_DNA"/>
</dbReference>
<dbReference type="GO" id="GO:0004222">
    <property type="term" value="F:metalloendopeptidase activity"/>
    <property type="evidence" value="ECO:0007669"/>
    <property type="project" value="InterPro"/>
</dbReference>
<evidence type="ECO:0000256" key="1">
    <source>
        <dbReference type="ARBA" id="ARBA00001947"/>
    </source>
</evidence>
<feature type="non-terminal residue" evidence="10">
    <location>
        <position position="100"/>
    </location>
</feature>
<name>A0A8J4UEK3_CLAMG</name>
<comment type="cofactor">
    <cofactor evidence="1">
        <name>Zn(2+)</name>
        <dbReference type="ChEBI" id="CHEBI:29105"/>
    </cofactor>
</comment>
<keyword evidence="3" id="KW-0479">Metal-binding</keyword>
<evidence type="ECO:0000256" key="7">
    <source>
        <dbReference type="ARBA" id="ARBA00023157"/>
    </source>
</evidence>
<dbReference type="PANTHER" id="PTHR11733">
    <property type="entry name" value="ZINC METALLOPROTEASE FAMILY M13 NEPRILYSIN-RELATED"/>
    <property type="match status" value="1"/>
</dbReference>
<dbReference type="GO" id="GO:0005886">
    <property type="term" value="C:plasma membrane"/>
    <property type="evidence" value="ECO:0007669"/>
    <property type="project" value="TreeGrafter"/>
</dbReference>
<evidence type="ECO:0000256" key="4">
    <source>
        <dbReference type="ARBA" id="ARBA00022801"/>
    </source>
</evidence>
<feature type="domain" description="Peptidase M13 N-terminal" evidence="9">
    <location>
        <begin position="32"/>
        <end position="100"/>
    </location>
</feature>
<evidence type="ECO:0000256" key="2">
    <source>
        <dbReference type="ARBA" id="ARBA00022670"/>
    </source>
</evidence>
<dbReference type="FunFam" id="3.40.390.10:FF:000076">
    <property type="entry name" value="membrane metallo-endopeptidase-like 1"/>
    <property type="match status" value="1"/>
</dbReference>
<keyword evidence="8" id="KW-0325">Glycoprotein</keyword>
<dbReference type="Proteomes" id="UP000727407">
    <property type="component" value="Unassembled WGS sequence"/>
</dbReference>
<evidence type="ECO:0000256" key="3">
    <source>
        <dbReference type="ARBA" id="ARBA00022723"/>
    </source>
</evidence>
<proteinExistence type="predicted"/>
<dbReference type="GO" id="GO:0046872">
    <property type="term" value="F:metal ion binding"/>
    <property type="evidence" value="ECO:0007669"/>
    <property type="project" value="UniProtKB-KW"/>
</dbReference>
<keyword evidence="6" id="KW-0482">Metalloprotease</keyword>
<keyword evidence="2" id="KW-0645">Protease</keyword>